<protein>
    <submittedName>
        <fullName evidence="2">Uncharacterized protein</fullName>
    </submittedName>
</protein>
<name>A0A9W9ZBT5_9CNID</name>
<feature type="region of interest" description="Disordered" evidence="1">
    <location>
        <begin position="196"/>
        <end position="260"/>
    </location>
</feature>
<proteinExistence type="predicted"/>
<reference evidence="2" key="1">
    <citation type="submission" date="2023-01" db="EMBL/GenBank/DDBJ databases">
        <title>Genome assembly of the deep-sea coral Lophelia pertusa.</title>
        <authorList>
            <person name="Herrera S."/>
            <person name="Cordes E."/>
        </authorList>
    </citation>
    <scope>NUCLEOTIDE SEQUENCE</scope>
    <source>
        <strain evidence="2">USNM1676648</strain>
        <tissue evidence="2">Polyp</tissue>
    </source>
</reference>
<comment type="caution">
    <text evidence="2">The sequence shown here is derived from an EMBL/GenBank/DDBJ whole genome shotgun (WGS) entry which is preliminary data.</text>
</comment>
<dbReference type="EMBL" id="MU826375">
    <property type="protein sequence ID" value="KAJ7377663.1"/>
    <property type="molecule type" value="Genomic_DNA"/>
</dbReference>
<gene>
    <name evidence="2" type="ORF">OS493_027741</name>
</gene>
<sequence length="345" mass="38223">MNVEVVMISLFYFQVKGQTTTYKFDKLPYDYYPGVTRRRKNVARGMSNTPYPEHGMRYECVNPGQPTPCYSESGNYIFHNDPNWGATFWNNPQGQRSTGHSEFPVRSSFHPSSIFPAEASNLQVQANSSNIMNNLVPRAFSAFKMADTPFYPPSSFQVSFPQTATQVWFPDETRTARSAAVQRSADCWGTFASITPGSSRSSSPLHAAEKNGSRKVTPSVPTYAGTFVTPESSRPSSPLHATEQNGSRNLTPSSVPTYPGTYVTPKPSHYVMEQNGSRSVTPSSVAAYSPLPMHATNRVIWSNPIFPRVHTVPYQPLMYAVPVPYERPPVITSVVGNYQGHGNNN</sequence>
<feature type="compositionally biased region" description="Polar residues" evidence="1">
    <location>
        <begin position="242"/>
        <end position="256"/>
    </location>
</feature>
<accession>A0A9W9ZBT5</accession>
<evidence type="ECO:0000313" key="2">
    <source>
        <dbReference type="EMBL" id="KAJ7377663.1"/>
    </source>
</evidence>
<evidence type="ECO:0000256" key="1">
    <source>
        <dbReference type="SAM" id="MobiDB-lite"/>
    </source>
</evidence>
<dbReference type="OrthoDB" id="6015723at2759"/>
<keyword evidence="3" id="KW-1185">Reference proteome</keyword>
<dbReference type="AlphaFoldDB" id="A0A9W9ZBT5"/>
<evidence type="ECO:0000313" key="3">
    <source>
        <dbReference type="Proteomes" id="UP001163046"/>
    </source>
</evidence>
<organism evidence="2 3">
    <name type="scientific">Desmophyllum pertusum</name>
    <dbReference type="NCBI Taxonomy" id="174260"/>
    <lineage>
        <taxon>Eukaryota</taxon>
        <taxon>Metazoa</taxon>
        <taxon>Cnidaria</taxon>
        <taxon>Anthozoa</taxon>
        <taxon>Hexacorallia</taxon>
        <taxon>Scleractinia</taxon>
        <taxon>Caryophylliina</taxon>
        <taxon>Caryophylliidae</taxon>
        <taxon>Desmophyllum</taxon>
    </lineage>
</organism>
<dbReference type="Proteomes" id="UP001163046">
    <property type="component" value="Unassembled WGS sequence"/>
</dbReference>